<protein>
    <recommendedName>
        <fullName evidence="4">DUF4476 domain-containing protein</fullName>
    </recommendedName>
</protein>
<feature type="chain" id="PRO_5008602284" description="DUF4476 domain-containing protein" evidence="1">
    <location>
        <begin position="21"/>
        <end position="168"/>
    </location>
</feature>
<dbReference type="OrthoDB" id="1453354at2"/>
<evidence type="ECO:0008006" key="4">
    <source>
        <dbReference type="Google" id="ProtNLM"/>
    </source>
</evidence>
<accession>A0A1B7Z621</accession>
<evidence type="ECO:0000313" key="2">
    <source>
        <dbReference type="EMBL" id="OBR38155.1"/>
    </source>
</evidence>
<dbReference type="Proteomes" id="UP000092164">
    <property type="component" value="Unassembled WGS sequence"/>
</dbReference>
<gene>
    <name evidence="2" type="ORF">A9200_18085</name>
</gene>
<dbReference type="AlphaFoldDB" id="A0A1B7Z621"/>
<feature type="signal peptide" evidence="1">
    <location>
        <begin position="1"/>
        <end position="20"/>
    </location>
</feature>
<comment type="caution">
    <text evidence="2">The sequence shown here is derived from an EMBL/GenBank/DDBJ whole genome shotgun (WGS) entry which is preliminary data.</text>
</comment>
<dbReference type="RefSeq" id="WP_068485134.1">
    <property type="nucleotide sequence ID" value="NZ_CP018760.1"/>
</dbReference>
<evidence type="ECO:0000256" key="1">
    <source>
        <dbReference type="SAM" id="SignalP"/>
    </source>
</evidence>
<dbReference type="EMBL" id="LZFP01000018">
    <property type="protein sequence ID" value="OBR38155.1"/>
    <property type="molecule type" value="Genomic_DNA"/>
</dbReference>
<dbReference type="KEGG" id="mart:BTR34_16145"/>
<name>A0A1B7Z621_9FLAO</name>
<organism evidence="2 3">
    <name type="scientific">Maribacter hydrothermalis</name>
    <dbReference type="NCBI Taxonomy" id="1836467"/>
    <lineage>
        <taxon>Bacteria</taxon>
        <taxon>Pseudomonadati</taxon>
        <taxon>Bacteroidota</taxon>
        <taxon>Flavobacteriia</taxon>
        <taxon>Flavobacteriales</taxon>
        <taxon>Flavobacteriaceae</taxon>
        <taxon>Maribacter</taxon>
    </lineage>
</organism>
<evidence type="ECO:0000313" key="3">
    <source>
        <dbReference type="Proteomes" id="UP000092164"/>
    </source>
</evidence>
<sequence>MKKIGLILLTILLNLNLSFSQTESEIDLLLNGISETENSKEIIKTEQAKKIIAFGENSLKTLAEFFTDSTLTKVKSECQERNLTKGEIAIIIADRIERMPYFIVTGVQNCTMEFCENNPNLIEYYLPWIEKDDGKSFKEKYINWLASYDRKSKSERRKEKRKLKKEKI</sequence>
<reference evidence="3" key="1">
    <citation type="submission" date="2016-06" db="EMBL/GenBank/DDBJ databases">
        <authorList>
            <person name="Zhan P."/>
        </authorList>
    </citation>
    <scope>NUCLEOTIDE SEQUENCE [LARGE SCALE GENOMIC DNA]</scope>
    <source>
        <strain evidence="3">T28</strain>
    </source>
</reference>
<keyword evidence="1" id="KW-0732">Signal</keyword>
<proteinExistence type="predicted"/>
<keyword evidence="3" id="KW-1185">Reference proteome</keyword>